<dbReference type="InterPro" id="IPR027417">
    <property type="entry name" value="P-loop_NTPase"/>
</dbReference>
<gene>
    <name evidence="12" type="ORF">T440DRAFT_492050</name>
</gene>
<accession>A0A6A7AYV2</accession>
<dbReference type="Gene3D" id="3.40.50.10810">
    <property type="entry name" value="Tandem AAA-ATPase domain"/>
    <property type="match status" value="1"/>
</dbReference>
<keyword evidence="6" id="KW-0347">Helicase</keyword>
<dbReference type="GO" id="GO:0005524">
    <property type="term" value="F:ATP binding"/>
    <property type="evidence" value="ECO:0007669"/>
    <property type="project" value="UniProtKB-KW"/>
</dbReference>
<evidence type="ECO:0000256" key="6">
    <source>
        <dbReference type="ARBA" id="ARBA00022806"/>
    </source>
</evidence>
<feature type="domain" description="Helicase ATP-binding" evidence="11">
    <location>
        <begin position="208"/>
        <end position="358"/>
    </location>
</feature>
<organism evidence="12 13">
    <name type="scientific">Plenodomus tracheiphilus IPT5</name>
    <dbReference type="NCBI Taxonomy" id="1408161"/>
    <lineage>
        <taxon>Eukaryota</taxon>
        <taxon>Fungi</taxon>
        <taxon>Dikarya</taxon>
        <taxon>Ascomycota</taxon>
        <taxon>Pezizomycotina</taxon>
        <taxon>Dothideomycetes</taxon>
        <taxon>Pleosporomycetidae</taxon>
        <taxon>Pleosporales</taxon>
        <taxon>Pleosporineae</taxon>
        <taxon>Leptosphaeriaceae</taxon>
        <taxon>Plenodomus</taxon>
    </lineage>
</organism>
<dbReference type="GO" id="GO:0004386">
    <property type="term" value="F:helicase activity"/>
    <property type="evidence" value="ECO:0007669"/>
    <property type="project" value="UniProtKB-KW"/>
</dbReference>
<dbReference type="PANTHER" id="PTHR45626:SF52">
    <property type="entry name" value="SINGLE-STRANDED DNA-DEPENDENT ATPASE (EUROFUNG)"/>
    <property type="match status" value="1"/>
</dbReference>
<dbReference type="GO" id="GO:0005634">
    <property type="term" value="C:nucleus"/>
    <property type="evidence" value="ECO:0007669"/>
    <property type="project" value="TreeGrafter"/>
</dbReference>
<keyword evidence="7" id="KW-0862">Zinc</keyword>
<dbReference type="SUPFAM" id="SSF57850">
    <property type="entry name" value="RING/U-box"/>
    <property type="match status" value="1"/>
</dbReference>
<name>A0A6A7AYV2_9PLEO</name>
<dbReference type="Gene3D" id="3.30.40.10">
    <property type="entry name" value="Zinc/RING finger domain, C3HC4 (zinc finger)"/>
    <property type="match status" value="1"/>
</dbReference>
<evidence type="ECO:0000256" key="9">
    <source>
        <dbReference type="PROSITE-ProRule" id="PRU00175"/>
    </source>
</evidence>
<dbReference type="PROSITE" id="PS50089">
    <property type="entry name" value="ZF_RING_2"/>
    <property type="match status" value="1"/>
</dbReference>
<dbReference type="InterPro" id="IPR038718">
    <property type="entry name" value="SNF2-like_sf"/>
</dbReference>
<dbReference type="InterPro" id="IPR017907">
    <property type="entry name" value="Znf_RING_CS"/>
</dbReference>
<dbReference type="InterPro" id="IPR013083">
    <property type="entry name" value="Znf_RING/FYVE/PHD"/>
</dbReference>
<dbReference type="SMART" id="SM00487">
    <property type="entry name" value="DEXDc"/>
    <property type="match status" value="1"/>
</dbReference>
<keyword evidence="2" id="KW-0479">Metal-binding</keyword>
<comment type="similarity">
    <text evidence="1">Belongs to the SNF2/RAD54 helicase family.</text>
</comment>
<evidence type="ECO:0000259" key="11">
    <source>
        <dbReference type="PROSITE" id="PS51192"/>
    </source>
</evidence>
<evidence type="ECO:0000256" key="8">
    <source>
        <dbReference type="ARBA" id="ARBA00022840"/>
    </source>
</evidence>
<dbReference type="InterPro" id="IPR050628">
    <property type="entry name" value="SNF2_RAD54_helicase_TF"/>
</dbReference>
<evidence type="ECO:0000256" key="3">
    <source>
        <dbReference type="ARBA" id="ARBA00022741"/>
    </source>
</evidence>
<dbReference type="PANTHER" id="PTHR45626">
    <property type="entry name" value="TRANSCRIPTION TERMINATION FACTOR 2-RELATED"/>
    <property type="match status" value="1"/>
</dbReference>
<evidence type="ECO:0000313" key="13">
    <source>
        <dbReference type="Proteomes" id="UP000799423"/>
    </source>
</evidence>
<keyword evidence="3" id="KW-0547">Nucleotide-binding</keyword>
<dbReference type="PROSITE" id="PS51192">
    <property type="entry name" value="HELICASE_ATP_BIND_1"/>
    <property type="match status" value="1"/>
</dbReference>
<dbReference type="OrthoDB" id="448448at2759"/>
<dbReference type="EMBL" id="MU006327">
    <property type="protein sequence ID" value="KAF2847249.1"/>
    <property type="molecule type" value="Genomic_DNA"/>
</dbReference>
<dbReference type="Proteomes" id="UP000799423">
    <property type="component" value="Unassembled WGS sequence"/>
</dbReference>
<dbReference type="AlphaFoldDB" id="A0A6A7AYV2"/>
<keyword evidence="4 9" id="KW-0863">Zinc-finger</keyword>
<feature type="domain" description="RING-type" evidence="10">
    <location>
        <begin position="500"/>
        <end position="550"/>
    </location>
</feature>
<evidence type="ECO:0008006" key="14">
    <source>
        <dbReference type="Google" id="ProtNLM"/>
    </source>
</evidence>
<proteinExistence type="inferred from homology"/>
<dbReference type="GO" id="GO:0008094">
    <property type="term" value="F:ATP-dependent activity, acting on DNA"/>
    <property type="evidence" value="ECO:0007669"/>
    <property type="project" value="TreeGrafter"/>
</dbReference>
<evidence type="ECO:0000259" key="10">
    <source>
        <dbReference type="PROSITE" id="PS50089"/>
    </source>
</evidence>
<evidence type="ECO:0000256" key="1">
    <source>
        <dbReference type="ARBA" id="ARBA00007025"/>
    </source>
</evidence>
<dbReference type="Pfam" id="PF00176">
    <property type="entry name" value="SNF2-rel_dom"/>
    <property type="match status" value="2"/>
</dbReference>
<keyword evidence="5" id="KW-0378">Hydrolase</keyword>
<evidence type="ECO:0000256" key="5">
    <source>
        <dbReference type="ARBA" id="ARBA00022801"/>
    </source>
</evidence>
<evidence type="ECO:0000313" key="12">
    <source>
        <dbReference type="EMBL" id="KAF2847249.1"/>
    </source>
</evidence>
<dbReference type="GO" id="GO:0006281">
    <property type="term" value="P:DNA repair"/>
    <property type="evidence" value="ECO:0007669"/>
    <property type="project" value="TreeGrafter"/>
</dbReference>
<dbReference type="InterPro" id="IPR014001">
    <property type="entry name" value="Helicase_ATP-bd"/>
</dbReference>
<dbReference type="InterPro" id="IPR001841">
    <property type="entry name" value="Znf_RING"/>
</dbReference>
<dbReference type="GO" id="GO:0008270">
    <property type="term" value="F:zinc ion binding"/>
    <property type="evidence" value="ECO:0007669"/>
    <property type="project" value="UniProtKB-KW"/>
</dbReference>
<dbReference type="SUPFAM" id="SSF52540">
    <property type="entry name" value="P-loop containing nucleoside triphosphate hydrolases"/>
    <property type="match status" value="1"/>
</dbReference>
<reference evidence="12" key="1">
    <citation type="submission" date="2020-01" db="EMBL/GenBank/DDBJ databases">
        <authorList>
            <consortium name="DOE Joint Genome Institute"/>
            <person name="Haridas S."/>
            <person name="Albert R."/>
            <person name="Binder M."/>
            <person name="Bloem J."/>
            <person name="Labutti K."/>
            <person name="Salamov A."/>
            <person name="Andreopoulos B."/>
            <person name="Baker S.E."/>
            <person name="Barry K."/>
            <person name="Bills G."/>
            <person name="Bluhm B.H."/>
            <person name="Cannon C."/>
            <person name="Castanera R."/>
            <person name="Culley D.E."/>
            <person name="Daum C."/>
            <person name="Ezra D."/>
            <person name="Gonzalez J.B."/>
            <person name="Henrissat B."/>
            <person name="Kuo A."/>
            <person name="Liang C."/>
            <person name="Lipzen A."/>
            <person name="Lutzoni F."/>
            <person name="Magnuson J."/>
            <person name="Mondo S."/>
            <person name="Nolan M."/>
            <person name="Ohm R."/>
            <person name="Pangilinan J."/>
            <person name="Park H.-J."/>
            <person name="Ramirez L."/>
            <person name="Alfaro M."/>
            <person name="Sun H."/>
            <person name="Tritt A."/>
            <person name="Yoshinaga Y."/>
            <person name="Zwiers L.-H."/>
            <person name="Turgeon B.G."/>
            <person name="Goodwin S.B."/>
            <person name="Spatafora J.W."/>
            <person name="Crous P.W."/>
            <person name="Grigoriev I.V."/>
        </authorList>
    </citation>
    <scope>NUCLEOTIDE SEQUENCE</scope>
    <source>
        <strain evidence="12">IPT5</strain>
    </source>
</reference>
<evidence type="ECO:0000256" key="2">
    <source>
        <dbReference type="ARBA" id="ARBA00022723"/>
    </source>
</evidence>
<sequence>MVMFDNGPALGEINKQLETALQNITEQRHYLEIEVFAPIKAIQDTIGRVQKENDAIVRVQVYIYGSREAAQEIGNELSQLKLFLQKALHVRDGCFYENPQNLPLVGYHYSRPEASDQAAEAELAKATLESLDRTVTQVFSSLTRGEKLRGLEGDNRLKTTLLLHQKKALGFMTEREDGPIPHEYQLWIPTESDGVSSYRHAVTNTRCMYAQTETGGGILADEMGMGKTLSILALSVMINEWFQELEKHFDRPTRDALTALKYHGKNRQFSIDQLCEADIIITTYYTLASDFAGPSHPLRELQWYRLVLDEAHIIRRQSTLLYRTVADIAARSRWCLTGTPIQNRLEDIGSLFAFLRISPFHNLSVFRKYIALPFEENGRRRELAIQRFAKLLDSLCLRQTKDLLHLPDQLNRTRIIELSEEERFQYNQTNKTMFRAISNQNGLTDQKSTLGMFQVQLQLRIICNHGTWQQPFSWSRYKLHLLDEREAMEASLGRNGEVTCSACGQPMSLFSTSILYKRYTEHCRHILCLDCLSRTATSAEDAFPVHCPLCAPLWKVSMQAAGLEQASQEDLYFRPDGYSSKMEALMNDVLTEITSTKR</sequence>
<keyword evidence="13" id="KW-1185">Reference proteome</keyword>
<protein>
    <recommendedName>
        <fullName evidence="14">Helicase ATP-binding domain-containing protein</fullName>
    </recommendedName>
</protein>
<dbReference type="InterPro" id="IPR000330">
    <property type="entry name" value="SNF2_N"/>
</dbReference>
<dbReference type="CDD" id="cd18008">
    <property type="entry name" value="DEXDc_SHPRH-like"/>
    <property type="match status" value="1"/>
</dbReference>
<dbReference type="GO" id="GO:0016787">
    <property type="term" value="F:hydrolase activity"/>
    <property type="evidence" value="ECO:0007669"/>
    <property type="project" value="UniProtKB-KW"/>
</dbReference>
<keyword evidence="8" id="KW-0067">ATP-binding</keyword>
<dbReference type="PROSITE" id="PS00518">
    <property type="entry name" value="ZF_RING_1"/>
    <property type="match status" value="1"/>
</dbReference>
<evidence type="ECO:0000256" key="7">
    <source>
        <dbReference type="ARBA" id="ARBA00022833"/>
    </source>
</evidence>
<evidence type="ECO:0000256" key="4">
    <source>
        <dbReference type="ARBA" id="ARBA00022771"/>
    </source>
</evidence>